<dbReference type="Proteomes" id="UP000092444">
    <property type="component" value="Unassembled WGS sequence"/>
</dbReference>
<dbReference type="EMBL" id="CCAG010022608">
    <property type="status" value="NOT_ANNOTATED_CDS"/>
    <property type="molecule type" value="Genomic_DNA"/>
</dbReference>
<keyword evidence="3 10" id="KW-0813">Transport</keyword>
<evidence type="ECO:0000256" key="1">
    <source>
        <dbReference type="ARBA" id="ARBA00004225"/>
    </source>
</evidence>
<reference evidence="12" key="1">
    <citation type="submission" date="2020-05" db="UniProtKB">
        <authorList>
            <consortium name="EnsemblMetazoa"/>
        </authorList>
    </citation>
    <scope>IDENTIFICATION</scope>
    <source>
        <strain evidence="12">Yale</strain>
    </source>
</reference>
<dbReference type="STRING" id="37546.A0A1B0G2M7"/>
<organism evidence="12 13">
    <name type="scientific">Glossina morsitans morsitans</name>
    <name type="common">Savannah tsetse fly</name>
    <dbReference type="NCBI Taxonomy" id="37546"/>
    <lineage>
        <taxon>Eukaryota</taxon>
        <taxon>Metazoa</taxon>
        <taxon>Ecdysozoa</taxon>
        <taxon>Arthropoda</taxon>
        <taxon>Hexapoda</taxon>
        <taxon>Insecta</taxon>
        <taxon>Pterygota</taxon>
        <taxon>Neoptera</taxon>
        <taxon>Endopterygota</taxon>
        <taxon>Diptera</taxon>
        <taxon>Brachycera</taxon>
        <taxon>Muscomorpha</taxon>
        <taxon>Hippoboscoidea</taxon>
        <taxon>Glossinidae</taxon>
        <taxon>Glossina</taxon>
    </lineage>
</organism>
<keyword evidence="7" id="KW-0496">Mitochondrion</keyword>
<dbReference type="FunFam" id="1.50.40.10:FF:000040">
    <property type="entry name" value="mitochondrial carnitine/acylcarnitine carrier protein"/>
    <property type="match status" value="1"/>
</dbReference>
<evidence type="ECO:0000256" key="8">
    <source>
        <dbReference type="ARBA" id="ARBA00023136"/>
    </source>
</evidence>
<evidence type="ECO:0000256" key="10">
    <source>
        <dbReference type="RuleBase" id="RU000488"/>
    </source>
</evidence>
<evidence type="ECO:0000256" key="7">
    <source>
        <dbReference type="ARBA" id="ARBA00023128"/>
    </source>
</evidence>
<dbReference type="InterPro" id="IPR050567">
    <property type="entry name" value="Mitochondrial_Carrier"/>
</dbReference>
<evidence type="ECO:0000256" key="6">
    <source>
        <dbReference type="ARBA" id="ARBA00022989"/>
    </source>
</evidence>
<evidence type="ECO:0000256" key="4">
    <source>
        <dbReference type="ARBA" id="ARBA00022692"/>
    </source>
</evidence>
<feature type="transmembrane region" description="Helical" evidence="11">
    <location>
        <begin position="197"/>
        <end position="220"/>
    </location>
</feature>
<dbReference type="VEuPathDB" id="VectorBase:GMOY007568"/>
<dbReference type="GO" id="GO:0031966">
    <property type="term" value="C:mitochondrial membrane"/>
    <property type="evidence" value="ECO:0007669"/>
    <property type="project" value="UniProtKB-SubCell"/>
</dbReference>
<dbReference type="AlphaFoldDB" id="A0A1B0G2M7"/>
<keyword evidence="5" id="KW-0677">Repeat</keyword>
<dbReference type="GO" id="GO:1902603">
    <property type="term" value="P:carnitine transmembrane transport"/>
    <property type="evidence" value="ECO:0007669"/>
    <property type="project" value="TreeGrafter"/>
</dbReference>
<feature type="repeat" description="Solcar" evidence="9">
    <location>
        <begin position="334"/>
        <end position="420"/>
    </location>
</feature>
<feature type="repeat" description="Solcar" evidence="9">
    <location>
        <begin position="235"/>
        <end position="324"/>
    </location>
</feature>
<keyword evidence="13" id="KW-1185">Reference proteome</keyword>
<dbReference type="InterPro" id="IPR023395">
    <property type="entry name" value="MCP_dom_sf"/>
</dbReference>
<evidence type="ECO:0000256" key="2">
    <source>
        <dbReference type="ARBA" id="ARBA00006375"/>
    </source>
</evidence>
<accession>A0A1B0G2M7</accession>
<dbReference type="GO" id="GO:0006839">
    <property type="term" value="P:mitochondrial transport"/>
    <property type="evidence" value="ECO:0007669"/>
    <property type="project" value="TreeGrafter"/>
</dbReference>
<keyword evidence="6 11" id="KW-1133">Transmembrane helix</keyword>
<dbReference type="PROSITE" id="PS50920">
    <property type="entry name" value="SOLCAR"/>
    <property type="match status" value="3"/>
</dbReference>
<dbReference type="PANTHER" id="PTHR45624:SF4">
    <property type="entry name" value="CONGESTED-LIKE TRACHEA PROTEIN-RELATED"/>
    <property type="match status" value="1"/>
</dbReference>
<keyword evidence="4 9" id="KW-0812">Transmembrane</keyword>
<sequence length="520" mass="57351">MIELAWDENAFLIFILLVVEEFSHKCLLKIVKLIKIKKNIAEKCIICYSEISFRDLLDFVPHRRFSLTSQLATLCYLQLRNERNANILLLNNFCSIVFELHRCIRVGLFLNSKTFDLSFQAKGIGKMSDAQERKANPLKSFIGGGVGGVCTVVTGHPLDTIKVRLQTMPRPSPGEQPMYTGTFDCARKTIKNEGYRGLYKGMSAPLVGVTPIFALCFAGYSLGKRVQQTEDSTKLTYRQIFVAGSFSGLLSTVITAPGERIKCLLQVQQASAGERKYNGMLDCAFKLYKEGGIRSIYKGSFATLLRDLPANGAYFVTYEYIQAQAKRLTGSNEVSMAATLLAGGSSGIAYWIVGMPADVLKSRLQTSPPGYYKHGVRSAFKDLMKTEGPLALYRGIGAVMIRAFPANAACFFGIELLKNAPSNGIYFVTYEFIQNELKKRNASNDVTLLGALFAGGVSAPEGTYTHGVRSVFKELMAKDGVAALYYGVTAVMLRAFPANAACFFGIECANKLMDMYERSH</sequence>
<feature type="transmembrane region" description="Helical" evidence="11">
    <location>
        <begin position="240"/>
        <end position="258"/>
    </location>
</feature>
<dbReference type="PRINTS" id="PR00926">
    <property type="entry name" value="MITOCARRIER"/>
</dbReference>
<evidence type="ECO:0008006" key="14">
    <source>
        <dbReference type="Google" id="ProtNLM"/>
    </source>
</evidence>
<dbReference type="PhylomeDB" id="A0A1B0G2M7"/>
<dbReference type="Gene3D" id="1.50.40.10">
    <property type="entry name" value="Mitochondrial carrier domain"/>
    <property type="match status" value="3"/>
</dbReference>
<evidence type="ECO:0000256" key="9">
    <source>
        <dbReference type="PROSITE-ProRule" id="PRU00282"/>
    </source>
</evidence>
<keyword evidence="8 9" id="KW-0472">Membrane</keyword>
<comment type="subcellular location">
    <subcellularLocation>
        <location evidence="1">Mitochondrion membrane</location>
        <topology evidence="1">Multi-pass membrane protein</topology>
    </subcellularLocation>
</comment>
<evidence type="ECO:0000256" key="11">
    <source>
        <dbReference type="SAM" id="Phobius"/>
    </source>
</evidence>
<comment type="similarity">
    <text evidence="2 10">Belongs to the mitochondrial carrier (TC 2.A.29) family.</text>
</comment>
<dbReference type="GO" id="GO:0015227">
    <property type="term" value="F:O-acyl-L-carnitine transmembrane transporter activity"/>
    <property type="evidence" value="ECO:0007669"/>
    <property type="project" value="TreeGrafter"/>
</dbReference>
<dbReference type="InterPro" id="IPR018108">
    <property type="entry name" value="MCP_transmembrane"/>
</dbReference>
<name>A0A1B0G2M7_GLOMM</name>
<evidence type="ECO:0000313" key="13">
    <source>
        <dbReference type="Proteomes" id="UP000092444"/>
    </source>
</evidence>
<evidence type="ECO:0000256" key="5">
    <source>
        <dbReference type="ARBA" id="ARBA00022737"/>
    </source>
</evidence>
<protein>
    <recommendedName>
        <fullName evidence="14">Mitochondrial carnitine-acylcarnitine carrier protein</fullName>
    </recommendedName>
</protein>
<evidence type="ECO:0000313" key="12">
    <source>
        <dbReference type="EnsemblMetazoa" id="GMOY007568-PA"/>
    </source>
</evidence>
<dbReference type="EnsemblMetazoa" id="GMOY007568-RA">
    <property type="protein sequence ID" value="GMOY007568-PA"/>
    <property type="gene ID" value="GMOY007568"/>
</dbReference>
<proteinExistence type="inferred from homology"/>
<evidence type="ECO:0000256" key="3">
    <source>
        <dbReference type="ARBA" id="ARBA00022448"/>
    </source>
</evidence>
<feature type="repeat" description="Solcar" evidence="9">
    <location>
        <begin position="135"/>
        <end position="226"/>
    </location>
</feature>
<dbReference type="PANTHER" id="PTHR45624">
    <property type="entry name" value="MITOCHONDRIAL BASIC AMINO ACIDS TRANSPORTER-RELATED"/>
    <property type="match status" value="1"/>
</dbReference>
<dbReference type="SUPFAM" id="SSF103506">
    <property type="entry name" value="Mitochondrial carrier"/>
    <property type="match status" value="2"/>
</dbReference>
<dbReference type="InterPro" id="IPR002067">
    <property type="entry name" value="MCP"/>
</dbReference>
<dbReference type="Pfam" id="PF00153">
    <property type="entry name" value="Mito_carr"/>
    <property type="match status" value="4"/>
</dbReference>